<dbReference type="Gene3D" id="3.40.50.2300">
    <property type="match status" value="2"/>
</dbReference>
<dbReference type="PANTHER" id="PTHR30483:SF6">
    <property type="entry name" value="PERIPLASMIC BINDING PROTEIN OF ABC TRANSPORTER FOR NATURAL AMINO ACIDS"/>
    <property type="match status" value="1"/>
</dbReference>
<dbReference type="EMBL" id="JAQQAL010000022">
    <property type="protein sequence ID" value="MDC7227084.1"/>
    <property type="molecule type" value="Genomic_DNA"/>
</dbReference>
<dbReference type="Pfam" id="PF13458">
    <property type="entry name" value="Peripla_BP_6"/>
    <property type="match status" value="1"/>
</dbReference>
<proteinExistence type="inferred from homology"/>
<comment type="similarity">
    <text evidence="1">Belongs to the leucine-binding protein family.</text>
</comment>
<dbReference type="Proteomes" id="UP001221217">
    <property type="component" value="Unassembled WGS sequence"/>
</dbReference>
<dbReference type="PRINTS" id="PR00337">
    <property type="entry name" value="LEUILEVALBP"/>
</dbReference>
<dbReference type="PANTHER" id="PTHR30483">
    <property type="entry name" value="LEUCINE-SPECIFIC-BINDING PROTEIN"/>
    <property type="match status" value="1"/>
</dbReference>
<dbReference type="InterPro" id="IPR028082">
    <property type="entry name" value="Peripla_BP_I"/>
</dbReference>
<dbReference type="InterPro" id="IPR051010">
    <property type="entry name" value="BCAA_transport"/>
</dbReference>
<accession>A0AAJ1ID83</accession>
<evidence type="ECO:0000259" key="6">
    <source>
        <dbReference type="Pfam" id="PF13458"/>
    </source>
</evidence>
<evidence type="ECO:0000256" key="3">
    <source>
        <dbReference type="ARBA" id="ARBA00022729"/>
    </source>
</evidence>
<gene>
    <name evidence="7" type="ORF">PQJ61_10015</name>
</gene>
<evidence type="ECO:0000313" key="8">
    <source>
        <dbReference type="Proteomes" id="UP001221217"/>
    </source>
</evidence>
<reference evidence="7 8" key="1">
    <citation type="submission" date="2022-12" db="EMBL/GenBank/DDBJ databases">
        <title>Metagenome assembled genome from gulf of manar.</title>
        <authorList>
            <person name="Kohli P."/>
            <person name="Pk S."/>
            <person name="Venkata Ramana C."/>
            <person name="Sasikala C."/>
        </authorList>
    </citation>
    <scope>NUCLEOTIDE SEQUENCE [LARGE SCALE GENOMIC DNA]</scope>
    <source>
        <strain evidence="7">JB008</strain>
    </source>
</reference>
<keyword evidence="2" id="KW-0813">Transport</keyword>
<sequence>MKKILTLLMIMLLTVSFAFAGGQQESAGSTDAAVGGSEVVVDEWEIPFLNCLTGAIASIGEYLQWGAEYAAEQINAEGGIAGKPVKIVRVDTALSPEKGTVEMSKLVDDALVVMGPVPEPVIMAAVPIAADEGLYSFTATTSYEYAAEYFPWAISWFSPTDEKLPPIVTAWAEKVEAKNVVQFVENYGAWPGMAKAHVIGLEDAGVNVLEDVEVPSDAVSFGPLIVKALAQDPDAIVFACNAEKAAKIIIELRNRGWEDMNKMLVFSSADDAALYTTGGEKIDGVMIYNYNDPALDTPRWNDFRQAFKDDHDGIEPFSLSPNYYDAVYMIKRAIEDTGITGDPKKLAEERIKIRDYCNDIQNFEGLQYNWTNKGGYPADKPLFLFEIQDGQKVLVEKIIPE</sequence>
<evidence type="ECO:0000256" key="1">
    <source>
        <dbReference type="ARBA" id="ARBA00010062"/>
    </source>
</evidence>
<comment type="caution">
    <text evidence="7">The sequence shown here is derived from an EMBL/GenBank/DDBJ whole genome shotgun (WGS) entry which is preliminary data.</text>
</comment>
<protein>
    <submittedName>
        <fullName evidence="7">ABC transporter substrate-binding protein</fullName>
    </submittedName>
</protein>
<feature type="chain" id="PRO_5042565003" evidence="5">
    <location>
        <begin position="21"/>
        <end position="401"/>
    </location>
</feature>
<feature type="domain" description="Leucine-binding protein" evidence="6">
    <location>
        <begin position="44"/>
        <end position="349"/>
    </location>
</feature>
<dbReference type="AlphaFoldDB" id="A0AAJ1ID83"/>
<evidence type="ECO:0000256" key="5">
    <source>
        <dbReference type="SAM" id="SignalP"/>
    </source>
</evidence>
<dbReference type="GO" id="GO:0006865">
    <property type="term" value="P:amino acid transport"/>
    <property type="evidence" value="ECO:0007669"/>
    <property type="project" value="UniProtKB-KW"/>
</dbReference>
<evidence type="ECO:0000313" key="7">
    <source>
        <dbReference type="EMBL" id="MDC7227084.1"/>
    </source>
</evidence>
<dbReference type="InterPro" id="IPR000709">
    <property type="entry name" value="Leu_Ile_Val-bd"/>
</dbReference>
<dbReference type="InterPro" id="IPR028081">
    <property type="entry name" value="Leu-bd"/>
</dbReference>
<evidence type="ECO:0000256" key="2">
    <source>
        <dbReference type="ARBA" id="ARBA00022448"/>
    </source>
</evidence>
<name>A0AAJ1ID83_9SPIO</name>
<feature type="signal peptide" evidence="5">
    <location>
        <begin position="1"/>
        <end position="20"/>
    </location>
</feature>
<evidence type="ECO:0000256" key="4">
    <source>
        <dbReference type="ARBA" id="ARBA00022970"/>
    </source>
</evidence>
<keyword evidence="4" id="KW-0029">Amino-acid transport</keyword>
<keyword evidence="3 5" id="KW-0732">Signal</keyword>
<organism evidence="7 8">
    <name type="scientific">Candidatus Thalassospirochaeta sargassi</name>
    <dbReference type="NCBI Taxonomy" id="3119039"/>
    <lineage>
        <taxon>Bacteria</taxon>
        <taxon>Pseudomonadati</taxon>
        <taxon>Spirochaetota</taxon>
        <taxon>Spirochaetia</taxon>
        <taxon>Spirochaetales</taxon>
        <taxon>Spirochaetaceae</taxon>
        <taxon>Candidatus Thalassospirochaeta</taxon>
    </lineage>
</organism>
<dbReference type="SUPFAM" id="SSF53822">
    <property type="entry name" value="Periplasmic binding protein-like I"/>
    <property type="match status" value="1"/>
</dbReference>